<name>A0A0A9Z5J0_LYGHE</name>
<feature type="signal peptide" evidence="1">
    <location>
        <begin position="1"/>
        <end position="18"/>
    </location>
</feature>
<proteinExistence type="predicted"/>
<dbReference type="EMBL" id="GBHO01004488">
    <property type="protein sequence ID" value="JAG39116.1"/>
    <property type="molecule type" value="Transcribed_RNA"/>
</dbReference>
<organism evidence="2">
    <name type="scientific">Lygus hesperus</name>
    <name type="common">Western plant bug</name>
    <dbReference type="NCBI Taxonomy" id="30085"/>
    <lineage>
        <taxon>Eukaryota</taxon>
        <taxon>Metazoa</taxon>
        <taxon>Ecdysozoa</taxon>
        <taxon>Arthropoda</taxon>
        <taxon>Hexapoda</taxon>
        <taxon>Insecta</taxon>
        <taxon>Pterygota</taxon>
        <taxon>Neoptera</taxon>
        <taxon>Paraneoptera</taxon>
        <taxon>Hemiptera</taxon>
        <taxon>Heteroptera</taxon>
        <taxon>Panheteroptera</taxon>
        <taxon>Cimicomorpha</taxon>
        <taxon>Miridae</taxon>
        <taxon>Mirini</taxon>
        <taxon>Lygus</taxon>
    </lineage>
</organism>
<evidence type="ECO:0000313" key="2">
    <source>
        <dbReference type="EMBL" id="JAG39116.1"/>
    </source>
</evidence>
<reference evidence="2" key="2">
    <citation type="submission" date="2014-07" db="EMBL/GenBank/DDBJ databases">
        <authorList>
            <person name="Hull J."/>
        </authorList>
    </citation>
    <scope>NUCLEOTIDE SEQUENCE</scope>
</reference>
<feature type="chain" id="PRO_5002052611" evidence="1">
    <location>
        <begin position="19"/>
        <end position="185"/>
    </location>
</feature>
<sequence>MFTHTLLLLNNLWEMVLQQQFHNPNNFDTDMLRLWCEYFAVSGAELRCVRHSIIEFLYTHCFVHPLQRVTMLQKVAQLLESLLPQYVEQVPETSPQLGARSTHIRLCMEDCIFVMWVHLLRIDVTVSTCDDNSTEDPAAVHGRIVHTLYRKSLINDVLPALVQVYQFSQQYRATNTIRILTLMVF</sequence>
<reference evidence="2" key="1">
    <citation type="journal article" date="2014" name="PLoS ONE">
        <title>Transcriptome-Based Identification of ABC Transporters in the Western Tarnished Plant Bug Lygus hesperus.</title>
        <authorList>
            <person name="Hull J.J."/>
            <person name="Chaney K."/>
            <person name="Geib S.M."/>
            <person name="Fabrick J.A."/>
            <person name="Brent C.S."/>
            <person name="Walsh D."/>
            <person name="Lavine L.C."/>
        </authorList>
    </citation>
    <scope>NUCLEOTIDE SEQUENCE</scope>
</reference>
<dbReference type="AlphaFoldDB" id="A0A0A9Z5J0"/>
<keyword evidence="1" id="KW-0732">Signal</keyword>
<accession>A0A0A9Z5J0</accession>
<evidence type="ECO:0000256" key="1">
    <source>
        <dbReference type="SAM" id="SignalP"/>
    </source>
</evidence>
<gene>
    <name evidence="2" type="ORF">CM83_101371</name>
</gene>
<protein>
    <submittedName>
        <fullName evidence="2">Uncharacterized protein</fullName>
    </submittedName>
</protein>